<organism evidence="1 4">
    <name type="scientific">Myxococcus fulvus</name>
    <dbReference type="NCBI Taxonomy" id="33"/>
    <lineage>
        <taxon>Bacteria</taxon>
        <taxon>Pseudomonadati</taxon>
        <taxon>Myxococcota</taxon>
        <taxon>Myxococcia</taxon>
        <taxon>Myxococcales</taxon>
        <taxon>Cystobacterineae</taxon>
        <taxon>Myxococcaceae</taxon>
        <taxon>Myxococcus</taxon>
    </lineage>
</organism>
<dbReference type="OrthoDB" id="5495209at2"/>
<dbReference type="PROSITE" id="PS51257">
    <property type="entry name" value="PROKAR_LIPOPROTEIN"/>
    <property type="match status" value="1"/>
</dbReference>
<protein>
    <recommendedName>
        <fullName evidence="5">Lipoprotein</fullName>
    </recommendedName>
</protein>
<name>A0A511SY98_MYXFU</name>
<evidence type="ECO:0000313" key="4">
    <source>
        <dbReference type="Proteomes" id="UP000321514"/>
    </source>
</evidence>
<dbReference type="RefSeq" id="WP_074953897.1">
    <property type="nucleotide sequence ID" value="NZ_BJXR01000018.1"/>
</dbReference>
<dbReference type="Proteomes" id="UP000183760">
    <property type="component" value="Unassembled WGS sequence"/>
</dbReference>
<dbReference type="EMBL" id="BJXR01000018">
    <property type="protein sequence ID" value="GEN06884.1"/>
    <property type="molecule type" value="Genomic_DNA"/>
</dbReference>
<proteinExistence type="predicted"/>
<dbReference type="Proteomes" id="UP000321514">
    <property type="component" value="Unassembled WGS sequence"/>
</dbReference>
<evidence type="ECO:0008006" key="5">
    <source>
        <dbReference type="Google" id="ProtNLM"/>
    </source>
</evidence>
<evidence type="ECO:0000313" key="1">
    <source>
        <dbReference type="EMBL" id="GEN06884.1"/>
    </source>
</evidence>
<dbReference type="AlphaFoldDB" id="A0A511SY98"/>
<comment type="caution">
    <text evidence="1">The sequence shown here is derived from an EMBL/GenBank/DDBJ whole genome shotgun (WGS) entry which is preliminary data.</text>
</comment>
<reference evidence="1 4" key="2">
    <citation type="submission" date="2019-07" db="EMBL/GenBank/DDBJ databases">
        <title>Whole genome shotgun sequence of Myxococcus fulvus NBRC 100333.</title>
        <authorList>
            <person name="Hosoyama A."/>
            <person name="Uohara A."/>
            <person name="Ohji S."/>
            <person name="Ichikawa N."/>
        </authorList>
    </citation>
    <scope>NUCLEOTIDE SEQUENCE [LARGE SCALE GENOMIC DNA]</scope>
    <source>
        <strain evidence="1 4">NBRC 100333</strain>
    </source>
</reference>
<dbReference type="STRING" id="1334629.MFUL124B02_38860"/>
<evidence type="ECO:0000313" key="2">
    <source>
        <dbReference type="EMBL" id="SEU03572.1"/>
    </source>
</evidence>
<gene>
    <name evidence="1" type="ORF">MFU01_19210</name>
    <name evidence="2" type="ORF">SAMN05443572_104491</name>
</gene>
<reference evidence="2 3" key="1">
    <citation type="submission" date="2016-10" db="EMBL/GenBank/DDBJ databases">
        <authorList>
            <person name="Varghese N."/>
            <person name="Submissions S."/>
        </authorList>
    </citation>
    <scope>NUCLEOTIDE SEQUENCE [LARGE SCALE GENOMIC DNA]</scope>
    <source>
        <strain evidence="2 3">DSM 16525</strain>
    </source>
</reference>
<dbReference type="EMBL" id="FOIB01000004">
    <property type="protein sequence ID" value="SEU03572.1"/>
    <property type="molecule type" value="Genomic_DNA"/>
</dbReference>
<keyword evidence="3" id="KW-1185">Reference proteome</keyword>
<accession>A0A511SY98</accession>
<evidence type="ECO:0000313" key="3">
    <source>
        <dbReference type="Proteomes" id="UP000183760"/>
    </source>
</evidence>
<sequence>MSPRLFVCCVVLVLAGCSRKSDDVAALASQVKTRLVERDRKLSGYGIAGTVKDEGMDAVPFTFEHRAPDRMRGTLGAPAARIFAWDGTHLFEQIDGEKRFTTFKSELPAAKLSGFLTETFSAFIPEGFRAPLLSHGATLRRVKHARAEEAVELSLALGGEAKGVELVYVLRWPQLDFLDKRSRSPDGTEAEVRMEEEHCDAQLGLCVPKRLSRWLGGRKVGETVLTRVELTKPPPNDAFTLVAPEGYDVKTRTLVEATEENPPSGG</sequence>